<gene>
    <name evidence="1" type="ORF">IBL25_03565</name>
</gene>
<sequence>GAAIVARGLGAFRRLREAPEAVAAELRQAAAELAALEGATPSTFHAAAMLHEAAAILAERPRFFLRGHDWLAEHPAPPRAAEATA</sequence>
<name>A0ABR7R2W0_9PROT</name>
<dbReference type="EMBL" id="JACTUZ010000007">
    <property type="protein sequence ID" value="MBC9176022.1"/>
    <property type="molecule type" value="Genomic_DNA"/>
</dbReference>
<feature type="non-terminal residue" evidence="1">
    <location>
        <position position="1"/>
    </location>
</feature>
<comment type="caution">
    <text evidence="1">The sequence shown here is derived from an EMBL/GenBank/DDBJ whole genome shotgun (WGS) entry which is preliminary data.</text>
</comment>
<protein>
    <recommendedName>
        <fullName evidence="3">FUSC family protein</fullName>
    </recommendedName>
</protein>
<dbReference type="Proteomes" id="UP000603940">
    <property type="component" value="Unassembled WGS sequence"/>
</dbReference>
<reference evidence="1 2" key="1">
    <citation type="journal article" date="2009" name="Int. J. Syst. Evol. Microbiol.">
        <title>Transfer of Teichococcus ludipueritiae and Muricoccus roseus to the genus Roseomonas, as Roseomonas ludipueritiae comb. nov. and Roseomonas rosea comb. nov., respectively, and emended description of the genus Roseomonas.</title>
        <authorList>
            <person name="Sanchez-Porro C."/>
            <person name="Gallego V."/>
            <person name="Busse H.J."/>
            <person name="Kampfer P."/>
            <person name="Ventosa A."/>
        </authorList>
    </citation>
    <scope>NUCLEOTIDE SEQUENCE [LARGE SCALE GENOMIC DNA]</scope>
    <source>
        <strain evidence="1 2">DSM 14915</strain>
    </source>
</reference>
<evidence type="ECO:0008006" key="3">
    <source>
        <dbReference type="Google" id="ProtNLM"/>
    </source>
</evidence>
<keyword evidence="2" id="KW-1185">Reference proteome</keyword>
<evidence type="ECO:0000313" key="1">
    <source>
        <dbReference type="EMBL" id="MBC9176022.1"/>
    </source>
</evidence>
<proteinExistence type="predicted"/>
<dbReference type="RefSeq" id="WP_187777190.1">
    <property type="nucleotide sequence ID" value="NZ_JACTUZ010000007.1"/>
</dbReference>
<accession>A0ABR7R2W0</accession>
<evidence type="ECO:0000313" key="2">
    <source>
        <dbReference type="Proteomes" id="UP000603940"/>
    </source>
</evidence>
<organism evidence="1 2">
    <name type="scientific">Pseudoroseomonas ludipueritiae</name>
    <dbReference type="NCBI Taxonomy" id="198093"/>
    <lineage>
        <taxon>Bacteria</taxon>
        <taxon>Pseudomonadati</taxon>
        <taxon>Pseudomonadota</taxon>
        <taxon>Alphaproteobacteria</taxon>
        <taxon>Acetobacterales</taxon>
        <taxon>Acetobacteraceae</taxon>
        <taxon>Pseudoroseomonas</taxon>
    </lineage>
</organism>